<organism evidence="2 3">
    <name type="scientific">Euroglyphus maynei</name>
    <name type="common">Mayne's house dust mite</name>
    <dbReference type="NCBI Taxonomy" id="6958"/>
    <lineage>
        <taxon>Eukaryota</taxon>
        <taxon>Metazoa</taxon>
        <taxon>Ecdysozoa</taxon>
        <taxon>Arthropoda</taxon>
        <taxon>Chelicerata</taxon>
        <taxon>Arachnida</taxon>
        <taxon>Acari</taxon>
        <taxon>Acariformes</taxon>
        <taxon>Sarcoptiformes</taxon>
        <taxon>Astigmata</taxon>
        <taxon>Psoroptidia</taxon>
        <taxon>Analgoidea</taxon>
        <taxon>Pyroglyphidae</taxon>
        <taxon>Pyroglyphinae</taxon>
        <taxon>Euroglyphus</taxon>
    </lineage>
</organism>
<evidence type="ECO:0000313" key="2">
    <source>
        <dbReference type="EMBL" id="OTF75158.1"/>
    </source>
</evidence>
<comment type="caution">
    <text evidence="2">The sequence shown here is derived from an EMBL/GenBank/DDBJ whole genome shotgun (WGS) entry which is preliminary data.</text>
</comment>
<accession>A0A1Y3B5C7</accession>
<dbReference type="EMBL" id="MUJZ01043365">
    <property type="protein sequence ID" value="OTF75158.1"/>
    <property type="molecule type" value="Genomic_DNA"/>
</dbReference>
<dbReference type="PANTHER" id="PTHR40240:SF1">
    <property type="entry name" value="PLEXUS, ISOFORM A"/>
    <property type="match status" value="1"/>
</dbReference>
<feature type="region of interest" description="Disordered" evidence="1">
    <location>
        <begin position="14"/>
        <end position="37"/>
    </location>
</feature>
<proteinExistence type="predicted"/>
<feature type="region of interest" description="Disordered" evidence="1">
    <location>
        <begin position="146"/>
        <end position="188"/>
    </location>
</feature>
<reference evidence="2 3" key="1">
    <citation type="submission" date="2017-03" db="EMBL/GenBank/DDBJ databases">
        <title>Genome Survey of Euroglyphus maynei.</title>
        <authorList>
            <person name="Arlian L.G."/>
            <person name="Morgan M.S."/>
            <person name="Rider S.D."/>
        </authorList>
    </citation>
    <scope>NUCLEOTIDE SEQUENCE [LARGE SCALE GENOMIC DNA]</scope>
    <source>
        <strain evidence="2">Arlian Lab</strain>
        <tissue evidence="2">Whole body</tissue>
    </source>
</reference>
<sequence>MIVYCSVILPQQQQQQHSSNKATTNRSSTHHSSNDSLNGITKTILIQPTSTTSTTTTSSIMIPDGNELSNQLCMACKQHKSEYWVETKENPEKKPFYPFLQDANELVNGRARVCAQCHLILEIQWDGFENGYVPYNQRVYQLSSSAKRPPTSSLTQLSSVAPSTTTTTMTAPTATSSSSSPAIITQIQ</sequence>
<name>A0A1Y3B5C7_EURMA</name>
<protein>
    <submittedName>
        <fullName evidence="2">Uncharacterized protein</fullName>
    </submittedName>
</protein>
<evidence type="ECO:0000313" key="3">
    <source>
        <dbReference type="Proteomes" id="UP000194236"/>
    </source>
</evidence>
<feature type="compositionally biased region" description="Low complexity" evidence="1">
    <location>
        <begin position="158"/>
        <end position="182"/>
    </location>
</feature>
<keyword evidence="3" id="KW-1185">Reference proteome</keyword>
<evidence type="ECO:0000256" key="1">
    <source>
        <dbReference type="SAM" id="MobiDB-lite"/>
    </source>
</evidence>
<dbReference type="AlphaFoldDB" id="A0A1Y3B5C7"/>
<feature type="compositionally biased region" description="Low complexity" evidence="1">
    <location>
        <begin position="23"/>
        <end position="37"/>
    </location>
</feature>
<feature type="compositionally biased region" description="Polar residues" evidence="1">
    <location>
        <begin position="146"/>
        <end position="157"/>
    </location>
</feature>
<dbReference type="Proteomes" id="UP000194236">
    <property type="component" value="Unassembled WGS sequence"/>
</dbReference>
<gene>
    <name evidence="2" type="ORF">BLA29_006686</name>
</gene>
<dbReference type="PANTHER" id="PTHR40240">
    <property type="entry name" value="PLEXUS, ISOFORM A"/>
    <property type="match status" value="1"/>
</dbReference>